<evidence type="ECO:0000313" key="2">
    <source>
        <dbReference type="Proteomes" id="UP000824890"/>
    </source>
</evidence>
<dbReference type="Gene3D" id="3.80.10.10">
    <property type="entry name" value="Ribonuclease Inhibitor"/>
    <property type="match status" value="1"/>
</dbReference>
<name>A0ABQ7ZDZ4_BRANA</name>
<dbReference type="SUPFAM" id="SSF52058">
    <property type="entry name" value="L domain-like"/>
    <property type="match status" value="1"/>
</dbReference>
<dbReference type="EMBL" id="JAGKQM010000015">
    <property type="protein sequence ID" value="KAH0878450.1"/>
    <property type="molecule type" value="Genomic_DNA"/>
</dbReference>
<reference evidence="1 2" key="1">
    <citation type="submission" date="2021-05" db="EMBL/GenBank/DDBJ databases">
        <title>Genome Assembly of Synthetic Allotetraploid Brassica napus Reveals Homoeologous Exchanges between Subgenomes.</title>
        <authorList>
            <person name="Davis J.T."/>
        </authorList>
    </citation>
    <scope>NUCLEOTIDE SEQUENCE [LARGE SCALE GENOMIC DNA]</scope>
    <source>
        <strain evidence="2">cv. Da-Ae</strain>
        <tissue evidence="1">Seedling</tissue>
    </source>
</reference>
<comment type="caution">
    <text evidence="1">The sequence shown here is derived from an EMBL/GenBank/DDBJ whole genome shotgun (WGS) entry which is preliminary data.</text>
</comment>
<dbReference type="InterPro" id="IPR032675">
    <property type="entry name" value="LRR_dom_sf"/>
</dbReference>
<dbReference type="Proteomes" id="UP000824890">
    <property type="component" value="Unassembled WGS sequence"/>
</dbReference>
<accession>A0ABQ7ZDZ4</accession>
<feature type="non-terminal residue" evidence="1">
    <location>
        <position position="1"/>
    </location>
</feature>
<sequence>GLCFPDVYELFVKSFSRNHSIFDWRNEKFTSLGHVSKLSNNQIQGRIFRSKHANLTVVLFLDGKKFSGSLGKGLLKSTNLILLDMSDNRFSGRLPLWI</sequence>
<organism evidence="1 2">
    <name type="scientific">Brassica napus</name>
    <name type="common">Rape</name>
    <dbReference type="NCBI Taxonomy" id="3708"/>
    <lineage>
        <taxon>Eukaryota</taxon>
        <taxon>Viridiplantae</taxon>
        <taxon>Streptophyta</taxon>
        <taxon>Embryophyta</taxon>
        <taxon>Tracheophyta</taxon>
        <taxon>Spermatophyta</taxon>
        <taxon>Magnoliopsida</taxon>
        <taxon>eudicotyledons</taxon>
        <taxon>Gunneridae</taxon>
        <taxon>Pentapetalae</taxon>
        <taxon>rosids</taxon>
        <taxon>malvids</taxon>
        <taxon>Brassicales</taxon>
        <taxon>Brassicaceae</taxon>
        <taxon>Brassiceae</taxon>
        <taxon>Brassica</taxon>
    </lineage>
</organism>
<protein>
    <submittedName>
        <fullName evidence="1">Uncharacterized protein</fullName>
    </submittedName>
</protein>
<evidence type="ECO:0000313" key="1">
    <source>
        <dbReference type="EMBL" id="KAH0878450.1"/>
    </source>
</evidence>
<gene>
    <name evidence="1" type="ORF">HID58_065844</name>
</gene>
<keyword evidence="2" id="KW-1185">Reference proteome</keyword>
<proteinExistence type="predicted"/>
<feature type="non-terminal residue" evidence="1">
    <location>
        <position position="98"/>
    </location>
</feature>